<evidence type="ECO:0008006" key="4">
    <source>
        <dbReference type="Google" id="ProtNLM"/>
    </source>
</evidence>
<evidence type="ECO:0000313" key="3">
    <source>
        <dbReference type="Proteomes" id="UP000236311"/>
    </source>
</evidence>
<dbReference type="RefSeq" id="WP_207656159.1">
    <property type="nucleotide sequence ID" value="NZ_JANJZD010000010.1"/>
</dbReference>
<dbReference type="Proteomes" id="UP000236311">
    <property type="component" value="Unassembled WGS sequence"/>
</dbReference>
<protein>
    <recommendedName>
        <fullName evidence="4">Phage late control gene D protein (GPD)</fullName>
    </recommendedName>
</protein>
<sequence>MANENFMRRYIMRCGKMGGRGFEIGNIHSAREDALHVSFSVEKSNAESPNTAKVQVWNLSDKNLKILDTKDCALELKAGYEDSMALILVGNITSVTTIPDNADRLTEIEVMDGRVELRDTNITVSLNGSVNCQDVYKYIAGQMGCSIVFAKDLSYKTLPNGFSYVGKAKNALQKIAGCCGHRWTIQNQVIQITWPGRAVNTRGYLLDSSSGLIGRPKRITISSGGDNNESQTGWEVQYLLNGAIGVNDIVKLQSDEISGFFLVHKVTIDGDNMEGDWLCTAQLLVIRAQPKLDKKAVTSGGDSGSGSGGDSSGALKKGDKVKVIRTIQQGNKTKGYQYSGGTFVCYYSVYDVIQVKGDRVVIGIGSTVTAAVKAADLAKA</sequence>
<proteinExistence type="predicted"/>
<name>A0A2K4ZGT7_9FIRM</name>
<feature type="region of interest" description="Disordered" evidence="1">
    <location>
        <begin position="296"/>
        <end position="316"/>
    </location>
</feature>
<dbReference type="EMBL" id="OFSM01000011">
    <property type="protein sequence ID" value="SOY29677.1"/>
    <property type="molecule type" value="Genomic_DNA"/>
</dbReference>
<evidence type="ECO:0000313" key="2">
    <source>
        <dbReference type="EMBL" id="SOY29677.1"/>
    </source>
</evidence>
<keyword evidence="3" id="KW-1185">Reference proteome</keyword>
<dbReference type="AlphaFoldDB" id="A0A2K4ZGT7"/>
<gene>
    <name evidence="2" type="ORF">AMURIS_02398</name>
</gene>
<reference evidence="2 3" key="1">
    <citation type="submission" date="2018-01" db="EMBL/GenBank/DDBJ databases">
        <authorList>
            <person name="Gaut B.S."/>
            <person name="Morton B.R."/>
            <person name="Clegg M.T."/>
            <person name="Duvall M.R."/>
        </authorList>
    </citation>
    <scope>NUCLEOTIDE SEQUENCE [LARGE SCALE GENOMIC DNA]</scope>
    <source>
        <strain evidence="2">GP69</strain>
    </source>
</reference>
<dbReference type="NCBIfam" id="NF047561">
    <property type="entry name" value="orf58_phage_fam"/>
    <property type="match status" value="1"/>
</dbReference>
<accession>A0A2K4ZGT7</accession>
<evidence type="ECO:0000256" key="1">
    <source>
        <dbReference type="SAM" id="MobiDB-lite"/>
    </source>
</evidence>
<feature type="compositionally biased region" description="Gly residues" evidence="1">
    <location>
        <begin position="301"/>
        <end position="311"/>
    </location>
</feature>
<organism evidence="2 3">
    <name type="scientific">Acetatifactor muris</name>
    <dbReference type="NCBI Taxonomy" id="879566"/>
    <lineage>
        <taxon>Bacteria</taxon>
        <taxon>Bacillati</taxon>
        <taxon>Bacillota</taxon>
        <taxon>Clostridia</taxon>
        <taxon>Lachnospirales</taxon>
        <taxon>Lachnospiraceae</taxon>
        <taxon>Acetatifactor</taxon>
    </lineage>
</organism>